<feature type="compositionally biased region" description="Acidic residues" evidence="1">
    <location>
        <begin position="28"/>
        <end position="37"/>
    </location>
</feature>
<evidence type="ECO:0000313" key="3">
    <source>
        <dbReference type="Proteomes" id="UP000324748"/>
    </source>
</evidence>
<dbReference type="EMBL" id="VSWC01000092">
    <property type="protein sequence ID" value="KAA1091170.1"/>
    <property type="molecule type" value="Genomic_DNA"/>
</dbReference>
<organism evidence="2 3">
    <name type="scientific">Puccinia graminis f. sp. tritici</name>
    <dbReference type="NCBI Taxonomy" id="56615"/>
    <lineage>
        <taxon>Eukaryota</taxon>
        <taxon>Fungi</taxon>
        <taxon>Dikarya</taxon>
        <taxon>Basidiomycota</taxon>
        <taxon>Pucciniomycotina</taxon>
        <taxon>Pucciniomycetes</taxon>
        <taxon>Pucciniales</taxon>
        <taxon>Pucciniaceae</taxon>
        <taxon>Puccinia</taxon>
    </lineage>
</organism>
<sequence length="52" mass="5610">MSTITRKGAVETPTTNSEGPRQSTETETAMDVDELDPECSAATQKRPTTPEI</sequence>
<keyword evidence="3" id="KW-1185">Reference proteome</keyword>
<comment type="caution">
    <text evidence="2">The sequence shown here is derived from an EMBL/GenBank/DDBJ whole genome shotgun (WGS) entry which is preliminary data.</text>
</comment>
<evidence type="ECO:0000256" key="1">
    <source>
        <dbReference type="SAM" id="MobiDB-lite"/>
    </source>
</evidence>
<evidence type="ECO:0000313" key="2">
    <source>
        <dbReference type="EMBL" id="KAA1091170.1"/>
    </source>
</evidence>
<protein>
    <submittedName>
        <fullName evidence="2">Uncharacterized protein</fullName>
    </submittedName>
</protein>
<gene>
    <name evidence="2" type="ORF">PGT21_027601</name>
</gene>
<feature type="compositionally biased region" description="Polar residues" evidence="1">
    <location>
        <begin position="41"/>
        <end position="52"/>
    </location>
</feature>
<feature type="region of interest" description="Disordered" evidence="1">
    <location>
        <begin position="1"/>
        <end position="52"/>
    </location>
</feature>
<accession>A0A5B0NSP3</accession>
<feature type="compositionally biased region" description="Polar residues" evidence="1">
    <location>
        <begin position="12"/>
        <end position="27"/>
    </location>
</feature>
<name>A0A5B0NSP3_PUCGR</name>
<dbReference type="Proteomes" id="UP000324748">
    <property type="component" value="Unassembled WGS sequence"/>
</dbReference>
<dbReference type="AlphaFoldDB" id="A0A5B0NSP3"/>
<proteinExistence type="predicted"/>
<reference evidence="2 3" key="1">
    <citation type="submission" date="2019-05" db="EMBL/GenBank/DDBJ databases">
        <title>Emergence of the Ug99 lineage of the wheat stem rust pathogen through somatic hybridization.</title>
        <authorList>
            <person name="Li F."/>
            <person name="Upadhyaya N.M."/>
            <person name="Sperschneider J."/>
            <person name="Matny O."/>
            <person name="Nguyen-Phuc H."/>
            <person name="Mago R."/>
            <person name="Raley C."/>
            <person name="Miller M.E."/>
            <person name="Silverstein K.A.T."/>
            <person name="Henningsen E."/>
            <person name="Hirsch C.D."/>
            <person name="Visser B."/>
            <person name="Pretorius Z.A."/>
            <person name="Steffenson B.J."/>
            <person name="Schwessinger B."/>
            <person name="Dodds P.N."/>
            <person name="Figueroa M."/>
        </authorList>
    </citation>
    <scope>NUCLEOTIDE SEQUENCE [LARGE SCALE GENOMIC DNA]</scope>
    <source>
        <strain evidence="2">21-0</strain>
    </source>
</reference>